<dbReference type="Proteomes" id="UP001164250">
    <property type="component" value="Chromosome 10"/>
</dbReference>
<comment type="caution">
    <text evidence="1">The sequence shown here is derived from an EMBL/GenBank/DDBJ whole genome shotgun (WGS) entry which is preliminary data.</text>
</comment>
<protein>
    <submittedName>
        <fullName evidence="1">Uncharacterized protein</fullName>
    </submittedName>
</protein>
<gene>
    <name evidence="1" type="ORF">Patl1_08764</name>
</gene>
<dbReference type="EMBL" id="CM047906">
    <property type="protein sequence ID" value="KAJ0085963.1"/>
    <property type="molecule type" value="Genomic_DNA"/>
</dbReference>
<reference evidence="2" key="1">
    <citation type="journal article" date="2023" name="G3 (Bethesda)">
        <title>Genome assembly and association tests identify interacting loci associated with vigor, precocity, and sex in interspecific pistachio rootstocks.</title>
        <authorList>
            <person name="Palmer W."/>
            <person name="Jacygrad E."/>
            <person name="Sagayaradj S."/>
            <person name="Cavanaugh K."/>
            <person name="Han R."/>
            <person name="Bertier L."/>
            <person name="Beede B."/>
            <person name="Kafkas S."/>
            <person name="Golino D."/>
            <person name="Preece J."/>
            <person name="Michelmore R."/>
        </authorList>
    </citation>
    <scope>NUCLEOTIDE SEQUENCE [LARGE SCALE GENOMIC DNA]</scope>
</reference>
<proteinExistence type="predicted"/>
<evidence type="ECO:0000313" key="1">
    <source>
        <dbReference type="EMBL" id="KAJ0085963.1"/>
    </source>
</evidence>
<keyword evidence="2" id="KW-1185">Reference proteome</keyword>
<organism evidence="1 2">
    <name type="scientific">Pistacia atlantica</name>
    <dbReference type="NCBI Taxonomy" id="434234"/>
    <lineage>
        <taxon>Eukaryota</taxon>
        <taxon>Viridiplantae</taxon>
        <taxon>Streptophyta</taxon>
        <taxon>Embryophyta</taxon>
        <taxon>Tracheophyta</taxon>
        <taxon>Spermatophyta</taxon>
        <taxon>Magnoliopsida</taxon>
        <taxon>eudicotyledons</taxon>
        <taxon>Gunneridae</taxon>
        <taxon>Pentapetalae</taxon>
        <taxon>rosids</taxon>
        <taxon>malvids</taxon>
        <taxon>Sapindales</taxon>
        <taxon>Anacardiaceae</taxon>
        <taxon>Pistacia</taxon>
    </lineage>
</organism>
<accession>A0ACC1AHY6</accession>
<evidence type="ECO:0000313" key="2">
    <source>
        <dbReference type="Proteomes" id="UP001164250"/>
    </source>
</evidence>
<sequence>MGTGAVLSVTPAPEFTFLIYVTPVGKCFEESLKPINLVVENEVQRATCGGVGGVNAISNYAVVLKAQAAAIANDFSDVLFLDSVHNRYLEEDKTISTPVLRGTILPGIKRKSMIDIACSLGFQVEERLVSVEELFDADESFALEMLFVFYLWAALLTWGVLQREQTGYCVAAALLGTFKHTNGSNRRQNGLDNGIEVKFGTYYRYTSQAVSSLQQVCESSAYRMNQKCKTKFLVNCVVNLFSSPPLSLCFQLLFPSDDECADMDWDNLGFGLVPTDYMYSMKCSDYRKFEQGQLSRYGKIELSPSAGVLNYGQASCCLMYLFIFEGLFEGLKAYRKEDGQLILFRPDQNAIRMDIGAKRMCMPCPSIDQFIDAVKQTALANKRWVPPPGKGSLYIRPLLMGSGAILGLAPAPEYTFLVFASPVGNYFKEGLAPLNLYVEDEFHRATPGGAGGVKTISNYAPVSSFFHTVLKALGRAKNRGFSDVLYLDSVNKRNLEEVSSCNIFIVKGNVISTPATNGTILEGITRKSIIEIARDCGFQVEERAIPVDELVDADEVFSTGTAVVIAPVGSITYGDKRTEYKTGAGSVCGELHSTLVGIQRGIIEDKKGWTVEIH</sequence>
<name>A0ACC1AHY6_9ROSI</name>